<sequence length="213" mass="23961">MMPNIAGQQRGECCFPIGGIYFYFELCQSDHVQVAAAGKFETRYVSSVFGRCFSVYRVTCTSAEVCGHSVFFYWCWFSHFSSLLCGVWFVFQVFYAKLCLCHIDRLLFTVMPCGPYHQGDATKEHHTGRHTLAHSCVLHTVFAFSSLTCSDKSEEQTQRSSFIDTFAGHSMQTRKGLKFINLFCGVLCLMGMIPSRANSRAGQHASSVSLLPF</sequence>
<keyword evidence="3" id="KW-1185">Reference proteome</keyword>
<feature type="transmembrane region" description="Helical" evidence="1">
    <location>
        <begin position="71"/>
        <end position="95"/>
    </location>
</feature>
<protein>
    <submittedName>
        <fullName evidence="2">Uncharacterized protein</fullName>
    </submittedName>
</protein>
<evidence type="ECO:0000313" key="3">
    <source>
        <dbReference type="Proteomes" id="UP001519460"/>
    </source>
</evidence>
<evidence type="ECO:0000256" key="1">
    <source>
        <dbReference type="SAM" id="Phobius"/>
    </source>
</evidence>
<keyword evidence="1" id="KW-0812">Transmembrane</keyword>
<keyword evidence="1" id="KW-0472">Membrane</keyword>
<keyword evidence="1" id="KW-1133">Transmembrane helix</keyword>
<organism evidence="2 3">
    <name type="scientific">Batillaria attramentaria</name>
    <dbReference type="NCBI Taxonomy" id="370345"/>
    <lineage>
        <taxon>Eukaryota</taxon>
        <taxon>Metazoa</taxon>
        <taxon>Spiralia</taxon>
        <taxon>Lophotrochozoa</taxon>
        <taxon>Mollusca</taxon>
        <taxon>Gastropoda</taxon>
        <taxon>Caenogastropoda</taxon>
        <taxon>Sorbeoconcha</taxon>
        <taxon>Cerithioidea</taxon>
        <taxon>Batillariidae</taxon>
        <taxon>Batillaria</taxon>
    </lineage>
</organism>
<gene>
    <name evidence="2" type="ORF">BaRGS_00025190</name>
</gene>
<accession>A0ABD0K996</accession>
<comment type="caution">
    <text evidence="2">The sequence shown here is derived from an EMBL/GenBank/DDBJ whole genome shotgun (WGS) entry which is preliminary data.</text>
</comment>
<dbReference type="Proteomes" id="UP001519460">
    <property type="component" value="Unassembled WGS sequence"/>
</dbReference>
<evidence type="ECO:0000313" key="2">
    <source>
        <dbReference type="EMBL" id="KAK7483516.1"/>
    </source>
</evidence>
<dbReference type="AlphaFoldDB" id="A0ABD0K996"/>
<reference evidence="2 3" key="1">
    <citation type="journal article" date="2023" name="Sci. Data">
        <title>Genome assembly of the Korean intertidal mud-creeper Batillaria attramentaria.</title>
        <authorList>
            <person name="Patra A.K."/>
            <person name="Ho P.T."/>
            <person name="Jun S."/>
            <person name="Lee S.J."/>
            <person name="Kim Y."/>
            <person name="Won Y.J."/>
        </authorList>
    </citation>
    <scope>NUCLEOTIDE SEQUENCE [LARGE SCALE GENOMIC DNA]</scope>
    <source>
        <strain evidence="2">Wonlab-2016</strain>
    </source>
</reference>
<dbReference type="EMBL" id="JACVVK020000225">
    <property type="protein sequence ID" value="KAK7483516.1"/>
    <property type="molecule type" value="Genomic_DNA"/>
</dbReference>
<name>A0ABD0K996_9CAEN</name>
<proteinExistence type="predicted"/>